<evidence type="ECO:0000313" key="2">
    <source>
        <dbReference type="Proteomes" id="UP001054945"/>
    </source>
</evidence>
<protein>
    <submittedName>
        <fullName evidence="1">Uncharacterized protein</fullName>
    </submittedName>
</protein>
<reference evidence="1 2" key="1">
    <citation type="submission" date="2021-06" db="EMBL/GenBank/DDBJ databases">
        <title>Caerostris extrusa draft genome.</title>
        <authorList>
            <person name="Kono N."/>
            <person name="Arakawa K."/>
        </authorList>
    </citation>
    <scope>NUCLEOTIDE SEQUENCE [LARGE SCALE GENOMIC DNA]</scope>
</reference>
<evidence type="ECO:0000313" key="1">
    <source>
        <dbReference type="EMBL" id="GIY99390.1"/>
    </source>
</evidence>
<sequence length="87" mass="10034">MLKQLPYGYPEMSYAFCETRTLEIILTNNSSRILVVCHAASKFPSKIPLHSVMRGSHSSVMLIIFERRGFKSECQREPERSLILVME</sequence>
<proteinExistence type="predicted"/>
<name>A0AAV4Y080_CAEEX</name>
<dbReference type="EMBL" id="BPLR01001041">
    <property type="protein sequence ID" value="GIY99390.1"/>
    <property type="molecule type" value="Genomic_DNA"/>
</dbReference>
<accession>A0AAV4Y080</accession>
<keyword evidence="2" id="KW-1185">Reference proteome</keyword>
<gene>
    <name evidence="1" type="ORF">CEXT_50291</name>
</gene>
<comment type="caution">
    <text evidence="1">The sequence shown here is derived from an EMBL/GenBank/DDBJ whole genome shotgun (WGS) entry which is preliminary data.</text>
</comment>
<organism evidence="1 2">
    <name type="scientific">Caerostris extrusa</name>
    <name type="common">Bark spider</name>
    <name type="synonym">Caerostris bankana</name>
    <dbReference type="NCBI Taxonomy" id="172846"/>
    <lineage>
        <taxon>Eukaryota</taxon>
        <taxon>Metazoa</taxon>
        <taxon>Ecdysozoa</taxon>
        <taxon>Arthropoda</taxon>
        <taxon>Chelicerata</taxon>
        <taxon>Arachnida</taxon>
        <taxon>Araneae</taxon>
        <taxon>Araneomorphae</taxon>
        <taxon>Entelegynae</taxon>
        <taxon>Araneoidea</taxon>
        <taxon>Araneidae</taxon>
        <taxon>Caerostris</taxon>
    </lineage>
</organism>
<dbReference type="AlphaFoldDB" id="A0AAV4Y080"/>
<dbReference type="Proteomes" id="UP001054945">
    <property type="component" value="Unassembled WGS sequence"/>
</dbReference>